<dbReference type="GO" id="GO:0016747">
    <property type="term" value="F:acyltransferase activity, transferring groups other than amino-acyl groups"/>
    <property type="evidence" value="ECO:0007669"/>
    <property type="project" value="InterPro"/>
</dbReference>
<dbReference type="KEGG" id="plad:PPGU16_25970"/>
<accession>A0A7I8BN47</accession>
<gene>
    <name evidence="3" type="ORF">PPGU16_25970</name>
</gene>
<feature type="transmembrane region" description="Helical" evidence="1">
    <location>
        <begin position="390"/>
        <end position="409"/>
    </location>
</feature>
<keyword evidence="1" id="KW-0812">Transmembrane</keyword>
<evidence type="ECO:0000313" key="4">
    <source>
        <dbReference type="Proteomes" id="UP000510888"/>
    </source>
</evidence>
<dbReference type="Pfam" id="PF01757">
    <property type="entry name" value="Acyl_transf_3"/>
    <property type="match status" value="1"/>
</dbReference>
<dbReference type="GO" id="GO:0016020">
    <property type="term" value="C:membrane"/>
    <property type="evidence" value="ECO:0007669"/>
    <property type="project" value="TreeGrafter"/>
</dbReference>
<dbReference type="RefSeq" id="WP_180720379.1">
    <property type="nucleotide sequence ID" value="NZ_AP023174.1"/>
</dbReference>
<reference evidence="3 4" key="1">
    <citation type="journal article" date="2020" name="Genes (Basel)">
        <title>Genomic Comparison of Insect Gut Symbionts from Divergent Burkholderia Subclades.</title>
        <authorList>
            <person name="Takeshita K."/>
            <person name="Kikuchi Y."/>
        </authorList>
    </citation>
    <scope>NUCLEOTIDE SEQUENCE [LARGE SCALE GENOMIC DNA]</scope>
    <source>
        <strain evidence="3 4">PGU16</strain>
    </source>
</reference>
<dbReference type="InterPro" id="IPR002656">
    <property type="entry name" value="Acyl_transf_3_dom"/>
</dbReference>
<name>A0A7I8BN47_9BURK</name>
<keyword evidence="4" id="KW-1185">Reference proteome</keyword>
<keyword evidence="1" id="KW-1133">Transmembrane helix</keyword>
<protein>
    <recommendedName>
        <fullName evidence="2">Acyltransferase 3 domain-containing protein</fullName>
    </recommendedName>
</protein>
<dbReference type="AlphaFoldDB" id="A0A7I8BN47"/>
<dbReference type="InterPro" id="IPR050879">
    <property type="entry name" value="Acyltransferase_3"/>
</dbReference>
<feature type="transmembrane region" description="Helical" evidence="1">
    <location>
        <begin position="141"/>
        <end position="159"/>
    </location>
</feature>
<dbReference type="GO" id="GO:0000271">
    <property type="term" value="P:polysaccharide biosynthetic process"/>
    <property type="evidence" value="ECO:0007669"/>
    <property type="project" value="TreeGrafter"/>
</dbReference>
<feature type="transmembrane region" description="Helical" evidence="1">
    <location>
        <begin position="99"/>
        <end position="120"/>
    </location>
</feature>
<dbReference type="Proteomes" id="UP000510888">
    <property type="component" value="Chromosome 1"/>
</dbReference>
<proteinExistence type="predicted"/>
<dbReference type="PANTHER" id="PTHR23028">
    <property type="entry name" value="ACETYLTRANSFERASE"/>
    <property type="match status" value="1"/>
</dbReference>
<feature type="transmembrane region" description="Helical" evidence="1">
    <location>
        <begin position="227"/>
        <end position="247"/>
    </location>
</feature>
<feature type="transmembrane region" description="Helical" evidence="1">
    <location>
        <begin position="71"/>
        <end position="93"/>
    </location>
</feature>
<feature type="transmembrane region" description="Helical" evidence="1">
    <location>
        <begin position="259"/>
        <end position="280"/>
    </location>
</feature>
<sequence>MSFTGTLTWLDRIGSRCVERTRASAAGTPGAHAATHVAAHVSSGNAAASASVSKAAAHEEARVAALDAGRALAIVGVILVHLALFMPALPAWLQAVSDMGQYGVQLFFVISAVTIMLTLEEESRRFGNDRSLIARRFYIKRFFRIAPLYYVAIAVYSLGNHLAGRFDTQVTAPHGVSDVVANLVFIHAWVPSAVNTVVPGGWSIGVEMCFYLFAPFIFIATRTRRGLWRTSLALLVISAVALTAGACTDEVCTVENNSFLYYWPPTQLPCFVVGFVLARYGKRLLLRDGMKLSMFGIACTLAACAALLALLYATGSGLGLAHWLAPTVAACAAAALLLLLAQLPRRYPGARIVAAFGQNSYGLYIWSFVVILAVRVALKTPLDALDHRVPVLGFMIAAVFACCASYVAARISATRIERPCAQWARQVLLPRVAREKRIERVSSETSD</sequence>
<keyword evidence="1" id="KW-0472">Membrane</keyword>
<feature type="transmembrane region" description="Helical" evidence="1">
    <location>
        <begin position="200"/>
        <end position="220"/>
    </location>
</feature>
<dbReference type="PANTHER" id="PTHR23028:SF53">
    <property type="entry name" value="ACYL_TRANSF_3 DOMAIN-CONTAINING PROTEIN"/>
    <property type="match status" value="1"/>
</dbReference>
<feature type="transmembrane region" description="Helical" evidence="1">
    <location>
        <begin position="292"/>
        <end position="314"/>
    </location>
</feature>
<evidence type="ECO:0000313" key="3">
    <source>
        <dbReference type="EMBL" id="BCF89530.1"/>
    </source>
</evidence>
<feature type="domain" description="Acyltransferase 3" evidence="2">
    <location>
        <begin position="64"/>
        <end position="409"/>
    </location>
</feature>
<organism evidence="3 4">
    <name type="scientific">Paraburkholderia largidicola</name>
    <dbReference type="NCBI Taxonomy" id="3014751"/>
    <lineage>
        <taxon>Bacteria</taxon>
        <taxon>Pseudomonadati</taxon>
        <taxon>Pseudomonadota</taxon>
        <taxon>Betaproteobacteria</taxon>
        <taxon>Burkholderiales</taxon>
        <taxon>Burkholderiaceae</taxon>
        <taxon>Paraburkholderia</taxon>
    </lineage>
</organism>
<feature type="transmembrane region" description="Helical" evidence="1">
    <location>
        <begin position="361"/>
        <end position="378"/>
    </location>
</feature>
<evidence type="ECO:0000256" key="1">
    <source>
        <dbReference type="SAM" id="Phobius"/>
    </source>
</evidence>
<dbReference type="EMBL" id="AP023174">
    <property type="protein sequence ID" value="BCF89530.1"/>
    <property type="molecule type" value="Genomic_DNA"/>
</dbReference>
<evidence type="ECO:0000259" key="2">
    <source>
        <dbReference type="Pfam" id="PF01757"/>
    </source>
</evidence>
<feature type="transmembrane region" description="Helical" evidence="1">
    <location>
        <begin position="320"/>
        <end position="340"/>
    </location>
</feature>